<evidence type="ECO:0000313" key="2">
    <source>
        <dbReference type="Proteomes" id="UP000717585"/>
    </source>
</evidence>
<dbReference type="PANTHER" id="PTHR38899:SF1">
    <property type="entry name" value="PROTEIN KINASE"/>
    <property type="match status" value="1"/>
</dbReference>
<gene>
    <name evidence="1" type="ORF">J8273_0949</name>
</gene>
<organism evidence="1 2">
    <name type="scientific">Carpediemonas membranifera</name>
    <dbReference type="NCBI Taxonomy" id="201153"/>
    <lineage>
        <taxon>Eukaryota</taxon>
        <taxon>Metamonada</taxon>
        <taxon>Carpediemonas-like organisms</taxon>
        <taxon>Carpediemonas</taxon>
    </lineage>
</organism>
<comment type="caution">
    <text evidence="1">The sequence shown here is derived from an EMBL/GenBank/DDBJ whole genome shotgun (WGS) entry which is preliminary data.</text>
</comment>
<dbReference type="Proteomes" id="UP000717585">
    <property type="component" value="Unassembled WGS sequence"/>
</dbReference>
<evidence type="ECO:0000313" key="1">
    <source>
        <dbReference type="EMBL" id="KAG9397453.1"/>
    </source>
</evidence>
<dbReference type="AlphaFoldDB" id="A0A8J6AYY0"/>
<protein>
    <submittedName>
        <fullName evidence="1">Putative apicomplexan-conserved protein</fullName>
    </submittedName>
</protein>
<dbReference type="PANTHER" id="PTHR38899">
    <property type="entry name" value="DOMAIN OOKINETE PROTEIN, PUTATIVE-RELATED"/>
    <property type="match status" value="1"/>
</dbReference>
<dbReference type="EMBL" id="JAHDYR010000002">
    <property type="protein sequence ID" value="KAG9397453.1"/>
    <property type="molecule type" value="Genomic_DNA"/>
</dbReference>
<dbReference type="OrthoDB" id="166018at2759"/>
<accession>A0A8J6AYY0</accession>
<keyword evidence="2" id="KW-1185">Reference proteome</keyword>
<name>A0A8J6AYY0_9EUKA</name>
<sequence length="235" mass="25970">MKRSDCSTLFLLDFDDTICPSSMLSTTSREQLQQSAVQRELKAIDKAAAAFIRNITTYPSTSVVIVSAGTSSWMTDALSLFPRLKRVLRNIRMVSARDDYEHMFPVHRHGPIDSPVLWKLASFQKIINGLAGAKFINVISIGDSAAERKAAKFLLRPDVLKLKGRRSSNKDKHAHAGLSVKSIQTAHNPTTTELIGQFSLLIGALGLLRFPVNIDGTVADVARFIEQDKDRMAFA</sequence>
<proteinExistence type="predicted"/>
<reference evidence="1" key="1">
    <citation type="submission" date="2021-05" db="EMBL/GenBank/DDBJ databases">
        <title>A free-living protist that lacks canonical eukaryotic 1 DNA replication and segregation systems.</title>
        <authorList>
            <person name="Salas-Leiva D.E."/>
            <person name="Tromer E.C."/>
            <person name="Curtis B.A."/>
            <person name="Jerlstrom-Hultqvist J."/>
            <person name="Kolisko M."/>
            <person name="Yi Z."/>
            <person name="Salas-Leiva J.S."/>
            <person name="Gallot-Lavallee L."/>
            <person name="Kops G.J.P.L."/>
            <person name="Archibald J.M."/>
            <person name="Simpson A.G.B."/>
            <person name="Roger A.J."/>
        </authorList>
    </citation>
    <scope>NUCLEOTIDE SEQUENCE</scope>
    <source>
        <strain evidence="1">BICM</strain>
    </source>
</reference>